<evidence type="ECO:0000256" key="2">
    <source>
        <dbReference type="ARBA" id="ARBA00022679"/>
    </source>
</evidence>
<feature type="binding site" evidence="4">
    <location>
        <position position="74"/>
    </location>
    <ligand>
        <name>S-adenosyl-L-methionine</name>
        <dbReference type="ChEBI" id="CHEBI:59789"/>
    </ligand>
</feature>
<evidence type="ECO:0000256" key="1">
    <source>
        <dbReference type="ARBA" id="ARBA00022603"/>
    </source>
</evidence>
<dbReference type="PANTHER" id="PTHR43464:SF19">
    <property type="entry name" value="UBIQUINONE BIOSYNTHESIS O-METHYLTRANSFERASE, MITOCHONDRIAL"/>
    <property type="match status" value="1"/>
</dbReference>
<dbReference type="SUPFAM" id="SSF53335">
    <property type="entry name" value="S-adenosyl-L-methionine-dependent methyltransferases"/>
    <property type="match status" value="1"/>
</dbReference>
<comment type="function">
    <text evidence="4">Catalyzes the methylation of 5-carboxymethoxyuridine (cmo5U) to form 5-methoxycarbonylmethoxyuridine (mcmo5U) at position 34 in tRNAs.</text>
</comment>
<comment type="caution">
    <text evidence="4">Lacks conserved residue(s) required for the propagation of feature annotation.</text>
</comment>
<protein>
    <recommendedName>
        <fullName evidence="4">tRNA 5-carboxymethoxyuridine methyltransferase</fullName>
        <ecNumber evidence="4">2.1.1.-</ecNumber>
    </recommendedName>
    <alternativeName>
        <fullName evidence="4">cmo5U methyltransferase</fullName>
    </alternativeName>
</protein>
<feature type="binding site" evidence="4">
    <location>
        <position position="30"/>
    </location>
    <ligand>
        <name>S-adenosyl-L-methionine</name>
        <dbReference type="ChEBI" id="CHEBI:59789"/>
    </ligand>
</feature>
<dbReference type="GO" id="GO:0097697">
    <property type="term" value="F:tRNA (5-carboxymethoxyuridine(34)-5-O)-methyltransferase activity"/>
    <property type="evidence" value="ECO:0007669"/>
    <property type="project" value="UniProtKB-UniRule"/>
</dbReference>
<evidence type="ECO:0000256" key="3">
    <source>
        <dbReference type="ARBA" id="ARBA00022691"/>
    </source>
</evidence>
<keyword evidence="3 4" id="KW-0949">S-adenosyl-L-methionine</keyword>
<dbReference type="InterPro" id="IPR029063">
    <property type="entry name" value="SAM-dependent_MTases_sf"/>
</dbReference>
<dbReference type="OrthoDB" id="4697647at2"/>
<dbReference type="KEGG" id="zpl:ZBT109_2227"/>
<dbReference type="CDD" id="cd02440">
    <property type="entry name" value="AdoMet_MTases"/>
    <property type="match status" value="1"/>
</dbReference>
<keyword evidence="2 4" id="KW-0808">Transferase</keyword>
<dbReference type="EC" id="2.1.1.-" evidence="4"/>
<dbReference type="RefSeq" id="WP_027706213.1">
    <property type="nucleotide sequence ID" value="NZ_AP018933.1"/>
</dbReference>
<sequence length="256" mass="29022">MTLHRHDRHFDGMADKFERSMYGASRGQLRLSLLQEGLSEEWPQARAPLLDIGAGLGHMAEWAVDEGYPVTMVEPSAEMLERAQQRLAGREQAAYQCDLQHALATVGGPWPRIFCHAVLEWMADPYAAFPILGQLLAPGGYLSLMAYNRDGLIMSNVVKGNLARVQKGELAGRGTRQRLTPISPLSHDRIVEALAAEGLEIVSVTGIRVFHDYLRERHPDEHTLEQLFDLERRYARVEPFWRLGRYLHYIVRRPAS</sequence>
<reference evidence="5 6" key="1">
    <citation type="submission" date="2018-09" db="EMBL/GenBank/DDBJ databases">
        <title>Zymobacter palmae IAM14233 (=T109) whole genome analysis.</title>
        <authorList>
            <person name="Yanase H."/>
        </authorList>
    </citation>
    <scope>NUCLEOTIDE SEQUENCE [LARGE SCALE GENOMIC DNA]</scope>
    <source>
        <strain evidence="5 6">IAM14233</strain>
    </source>
</reference>
<dbReference type="Gene3D" id="3.40.50.150">
    <property type="entry name" value="Vaccinia Virus protein VP39"/>
    <property type="match status" value="1"/>
</dbReference>
<gene>
    <name evidence="4" type="primary">cmoM</name>
    <name evidence="5" type="ORF">ZBT109_2227</name>
</gene>
<dbReference type="EMBL" id="AP018933">
    <property type="protein sequence ID" value="BBG30960.1"/>
    <property type="molecule type" value="Genomic_DNA"/>
</dbReference>
<evidence type="ECO:0000256" key="4">
    <source>
        <dbReference type="HAMAP-Rule" id="MF_02057"/>
    </source>
</evidence>
<comment type="catalytic activity">
    <reaction evidence="4">
        <text>5-carboxymethoxyuridine(34) in tRNA + S-adenosyl-L-methionine = 5-methoxycarbonylmethoxyuridine(34) in tRNA + S-adenosyl-L-homocysteine</text>
        <dbReference type="Rhea" id="RHEA:54080"/>
        <dbReference type="Rhea" id="RHEA-COMP:13383"/>
        <dbReference type="Rhea" id="RHEA-COMP:13781"/>
        <dbReference type="ChEBI" id="CHEBI:57856"/>
        <dbReference type="ChEBI" id="CHEBI:59789"/>
        <dbReference type="ChEBI" id="CHEBI:136879"/>
        <dbReference type="ChEBI" id="CHEBI:138053"/>
    </reaction>
</comment>
<keyword evidence="6" id="KW-1185">Reference proteome</keyword>
<dbReference type="PANTHER" id="PTHR43464">
    <property type="entry name" value="METHYLTRANSFERASE"/>
    <property type="match status" value="1"/>
</dbReference>
<dbReference type="GO" id="GO:0032259">
    <property type="term" value="P:methylation"/>
    <property type="evidence" value="ECO:0007669"/>
    <property type="project" value="UniProtKB-KW"/>
</dbReference>
<comment type="similarity">
    <text evidence="4">Belongs to the class I-like SAM-binding methyltransferase superfamily. CmoM family.</text>
</comment>
<keyword evidence="4" id="KW-0819">tRNA processing</keyword>
<evidence type="ECO:0000313" key="5">
    <source>
        <dbReference type="EMBL" id="BBG30960.1"/>
    </source>
</evidence>
<dbReference type="Pfam" id="PF13489">
    <property type="entry name" value="Methyltransf_23"/>
    <property type="match status" value="1"/>
</dbReference>
<feature type="binding site" evidence="4">
    <location>
        <begin position="53"/>
        <end position="54"/>
    </location>
    <ligand>
        <name>S-adenosyl-L-methionine</name>
        <dbReference type="ChEBI" id="CHEBI:59789"/>
    </ligand>
</feature>
<dbReference type="Proteomes" id="UP000267342">
    <property type="component" value="Chromosome"/>
</dbReference>
<dbReference type="GO" id="GO:0006400">
    <property type="term" value="P:tRNA modification"/>
    <property type="evidence" value="ECO:0007669"/>
    <property type="project" value="UniProtKB-UniRule"/>
</dbReference>
<dbReference type="HAMAP" id="MF_02057">
    <property type="entry name" value="tRNA_methyltr_CmoM"/>
    <property type="match status" value="1"/>
</dbReference>
<proteinExistence type="inferred from homology"/>
<evidence type="ECO:0000313" key="6">
    <source>
        <dbReference type="Proteomes" id="UP000267342"/>
    </source>
</evidence>
<organism evidence="5 6">
    <name type="scientific">Zymobacter palmae</name>
    <dbReference type="NCBI Taxonomy" id="33074"/>
    <lineage>
        <taxon>Bacteria</taxon>
        <taxon>Pseudomonadati</taxon>
        <taxon>Pseudomonadota</taxon>
        <taxon>Gammaproteobacteria</taxon>
        <taxon>Oceanospirillales</taxon>
        <taxon>Halomonadaceae</taxon>
        <taxon>Zymobacter group</taxon>
        <taxon>Zymobacter</taxon>
    </lineage>
</organism>
<feature type="binding site" evidence="4">
    <location>
        <position position="116"/>
    </location>
    <ligand>
        <name>S-adenosyl-L-methionine</name>
        <dbReference type="ChEBI" id="CHEBI:59789"/>
    </ligand>
</feature>
<accession>A0A348HH58</accession>
<dbReference type="STRING" id="1123510.GCA_000620025_01307"/>
<name>A0A348HH58_9GAMM</name>
<dbReference type="InterPro" id="IPR033664">
    <property type="entry name" value="Cmo5U_methylTrfase"/>
</dbReference>
<keyword evidence="1 4" id="KW-0489">Methyltransferase</keyword>
<dbReference type="AlphaFoldDB" id="A0A348HH58"/>